<reference evidence="1 3" key="1">
    <citation type="submission" date="2008-03" db="EMBL/GenBank/DDBJ databases">
        <title>Annotation of Ixodes scapularis.</title>
        <authorList>
            <consortium name="Ixodes scapularis Genome Project Consortium"/>
            <person name="Caler E."/>
            <person name="Hannick L.I."/>
            <person name="Bidwell S."/>
            <person name="Joardar V."/>
            <person name="Thiagarajan M."/>
            <person name="Amedeo P."/>
            <person name="Galinsky K.J."/>
            <person name="Schobel S."/>
            <person name="Inman J."/>
            <person name="Hostetler J."/>
            <person name="Miller J."/>
            <person name="Hammond M."/>
            <person name="Megy K."/>
            <person name="Lawson D."/>
            <person name="Kodira C."/>
            <person name="Sutton G."/>
            <person name="Meyer J."/>
            <person name="Hill C.A."/>
            <person name="Birren B."/>
            <person name="Nene V."/>
            <person name="Collins F."/>
            <person name="Alarcon-Chaidez F."/>
            <person name="Wikel S."/>
            <person name="Strausberg R."/>
        </authorList>
    </citation>
    <scope>NUCLEOTIDE SEQUENCE [LARGE SCALE GENOMIC DNA]</scope>
    <source>
        <strain evidence="3">Wikel</strain>
        <strain evidence="1">Wikel colony</strain>
    </source>
</reference>
<dbReference type="EnsemblMetazoa" id="ISCW021357-RA">
    <property type="protein sequence ID" value="ISCW021357-PA"/>
    <property type="gene ID" value="ISCW021357"/>
</dbReference>
<dbReference type="EMBL" id="DS860059">
    <property type="protein sequence ID" value="EEC14002.1"/>
    <property type="molecule type" value="Genomic_DNA"/>
</dbReference>
<dbReference type="HOGENOM" id="CLU_3126681_0_0_1"/>
<dbReference type="VEuPathDB" id="VectorBase:ISCW021357"/>
<protein>
    <submittedName>
        <fullName evidence="1 2">Uncharacterized protein</fullName>
    </submittedName>
</protein>
<name>B7Q580_IXOSC</name>
<dbReference type="InParanoid" id="B7Q580"/>
<organism>
    <name type="scientific">Ixodes scapularis</name>
    <name type="common">Black-legged tick</name>
    <name type="synonym">Deer tick</name>
    <dbReference type="NCBI Taxonomy" id="6945"/>
    <lineage>
        <taxon>Eukaryota</taxon>
        <taxon>Metazoa</taxon>
        <taxon>Ecdysozoa</taxon>
        <taxon>Arthropoda</taxon>
        <taxon>Chelicerata</taxon>
        <taxon>Arachnida</taxon>
        <taxon>Acari</taxon>
        <taxon>Parasitiformes</taxon>
        <taxon>Ixodida</taxon>
        <taxon>Ixodoidea</taxon>
        <taxon>Ixodidae</taxon>
        <taxon>Ixodinae</taxon>
        <taxon>Ixodes</taxon>
    </lineage>
</organism>
<dbReference type="AlphaFoldDB" id="B7Q580"/>
<dbReference type="Proteomes" id="UP000001555">
    <property type="component" value="Unassembled WGS sequence"/>
</dbReference>
<reference evidence="2" key="2">
    <citation type="submission" date="2020-05" db="UniProtKB">
        <authorList>
            <consortium name="EnsemblMetazoa"/>
        </authorList>
    </citation>
    <scope>IDENTIFICATION</scope>
    <source>
        <strain evidence="2">wikel</strain>
    </source>
</reference>
<evidence type="ECO:0000313" key="2">
    <source>
        <dbReference type="EnsemblMetazoa" id="ISCW021357-PA"/>
    </source>
</evidence>
<gene>
    <name evidence="2" type="primary">8036084</name>
    <name evidence="1" type="ORF">IscW_ISCW021357</name>
</gene>
<evidence type="ECO:0000313" key="1">
    <source>
        <dbReference type="EMBL" id="EEC14002.1"/>
    </source>
</evidence>
<dbReference type="EMBL" id="ABJB010846362">
    <property type="status" value="NOT_ANNOTATED_CDS"/>
    <property type="molecule type" value="Genomic_DNA"/>
</dbReference>
<keyword evidence="3" id="KW-1185">Reference proteome</keyword>
<dbReference type="PaxDb" id="6945-B7Q580"/>
<proteinExistence type="predicted"/>
<evidence type="ECO:0000313" key="3">
    <source>
        <dbReference type="Proteomes" id="UP000001555"/>
    </source>
</evidence>
<accession>B7Q580</accession>
<sequence>MDGSSSVGHSLARRQSARVSVARSWYAARTGTLASASFFRRHFYDRPPGS</sequence>